<keyword evidence="1" id="KW-0812">Transmembrane</keyword>
<dbReference type="EMBL" id="DWXE01000026">
    <property type="protein sequence ID" value="HJB91237.1"/>
    <property type="molecule type" value="Genomic_DNA"/>
</dbReference>
<organism evidence="3 4">
    <name type="scientific">Candidatus Eisenbergiella merdigallinarum</name>
    <dbReference type="NCBI Taxonomy" id="2838552"/>
    <lineage>
        <taxon>Bacteria</taxon>
        <taxon>Bacillati</taxon>
        <taxon>Bacillota</taxon>
        <taxon>Clostridia</taxon>
        <taxon>Lachnospirales</taxon>
        <taxon>Lachnospiraceae</taxon>
        <taxon>Eisenbergiella</taxon>
    </lineage>
</organism>
<evidence type="ECO:0000313" key="3">
    <source>
        <dbReference type="EMBL" id="HJB91237.1"/>
    </source>
</evidence>
<dbReference type="PANTHER" id="PTHR38030">
    <property type="entry name" value="PROTOPORPHYRINOGEN IX DEHYDROGENASE [MENAQUINONE]"/>
    <property type="match status" value="1"/>
</dbReference>
<reference evidence="3" key="2">
    <citation type="submission" date="2021-04" db="EMBL/GenBank/DDBJ databases">
        <authorList>
            <person name="Gilroy R."/>
        </authorList>
    </citation>
    <scope>NUCLEOTIDE SEQUENCE</scope>
    <source>
        <strain evidence="3">USAMLcec3-2134</strain>
    </source>
</reference>
<proteinExistence type="predicted"/>
<dbReference type="GO" id="GO:0010181">
    <property type="term" value="F:FMN binding"/>
    <property type="evidence" value="ECO:0007669"/>
    <property type="project" value="TreeGrafter"/>
</dbReference>
<evidence type="ECO:0000256" key="1">
    <source>
        <dbReference type="SAM" id="Phobius"/>
    </source>
</evidence>
<dbReference type="Proteomes" id="UP000886883">
    <property type="component" value="Unassembled WGS sequence"/>
</dbReference>
<feature type="transmembrane region" description="Helical" evidence="1">
    <location>
        <begin position="44"/>
        <end position="64"/>
    </location>
</feature>
<name>A0A9D2SE34_9FIRM</name>
<feature type="domain" description="Flavodoxin" evidence="2">
    <location>
        <begin position="5"/>
        <end position="141"/>
    </location>
</feature>
<sequence>MKKGIVVYQSRYGATEKYVRWLREITDFSCVETPKASAAGVGQYGTIVLCGGIYASGIAGISFLKKNMGKWKDRKIAVFCVGASPHDGKALEEIRARNLTGDLKGVPLFYGRGAWDESRMKLVDRTLCQLLHKAVAKRDPDTYEPWMKALMCAKGQACDWTDKGDLMPLLDFLKET</sequence>
<keyword evidence="1" id="KW-0472">Membrane</keyword>
<dbReference type="GO" id="GO:0006783">
    <property type="term" value="P:heme biosynthetic process"/>
    <property type="evidence" value="ECO:0007669"/>
    <property type="project" value="TreeGrafter"/>
</dbReference>
<keyword evidence="1" id="KW-1133">Transmembrane helix</keyword>
<dbReference type="Gene3D" id="3.40.50.360">
    <property type="match status" value="1"/>
</dbReference>
<dbReference type="InterPro" id="IPR029039">
    <property type="entry name" value="Flavoprotein-like_sf"/>
</dbReference>
<dbReference type="PANTHER" id="PTHR38030:SF2">
    <property type="entry name" value="PROTOPORPHYRINOGEN IX DEHYDROGENASE [QUINONE]"/>
    <property type="match status" value="1"/>
</dbReference>
<protein>
    <submittedName>
        <fullName evidence="3">Flavodoxin domain-containing protein</fullName>
    </submittedName>
</protein>
<reference evidence="3" key="1">
    <citation type="journal article" date="2021" name="PeerJ">
        <title>Extensive microbial diversity within the chicken gut microbiome revealed by metagenomics and culture.</title>
        <authorList>
            <person name="Gilroy R."/>
            <person name="Ravi A."/>
            <person name="Getino M."/>
            <person name="Pursley I."/>
            <person name="Horton D.L."/>
            <person name="Alikhan N.F."/>
            <person name="Baker D."/>
            <person name="Gharbi K."/>
            <person name="Hall N."/>
            <person name="Watson M."/>
            <person name="Adriaenssens E.M."/>
            <person name="Foster-Nyarko E."/>
            <person name="Jarju S."/>
            <person name="Secka A."/>
            <person name="Antonio M."/>
            <person name="Oren A."/>
            <person name="Chaudhuri R.R."/>
            <person name="La Ragione R."/>
            <person name="Hildebrand F."/>
            <person name="Pallen M.J."/>
        </authorList>
    </citation>
    <scope>NUCLEOTIDE SEQUENCE</scope>
    <source>
        <strain evidence="3">USAMLcec3-2134</strain>
    </source>
</reference>
<dbReference type="AlphaFoldDB" id="A0A9D2SE34"/>
<evidence type="ECO:0000313" key="4">
    <source>
        <dbReference type="Proteomes" id="UP000886883"/>
    </source>
</evidence>
<accession>A0A9D2SE34</accession>
<dbReference type="SUPFAM" id="SSF52218">
    <property type="entry name" value="Flavoproteins"/>
    <property type="match status" value="1"/>
</dbReference>
<comment type="caution">
    <text evidence="3">The sequence shown here is derived from an EMBL/GenBank/DDBJ whole genome shotgun (WGS) entry which is preliminary data.</text>
</comment>
<dbReference type="InterPro" id="IPR026816">
    <property type="entry name" value="Flavodoxin_dom"/>
</dbReference>
<gene>
    <name evidence="3" type="ORF">H9763_07200</name>
</gene>
<dbReference type="GO" id="GO:0070819">
    <property type="term" value="F:menaquinone-dependent protoporphyrinogen oxidase activity"/>
    <property type="evidence" value="ECO:0007669"/>
    <property type="project" value="TreeGrafter"/>
</dbReference>
<dbReference type="Pfam" id="PF12724">
    <property type="entry name" value="Flavodoxin_5"/>
    <property type="match status" value="1"/>
</dbReference>
<evidence type="ECO:0000259" key="2">
    <source>
        <dbReference type="Pfam" id="PF12724"/>
    </source>
</evidence>
<dbReference type="InterPro" id="IPR052200">
    <property type="entry name" value="Protoporphyrinogen_IX_DH"/>
</dbReference>